<evidence type="ECO:0000313" key="3">
    <source>
        <dbReference type="Proteomes" id="UP001151760"/>
    </source>
</evidence>
<dbReference type="InterPro" id="IPR013103">
    <property type="entry name" value="RVT_2"/>
</dbReference>
<evidence type="ECO:0000259" key="1">
    <source>
        <dbReference type="Pfam" id="PF07727"/>
    </source>
</evidence>
<evidence type="ECO:0000313" key="2">
    <source>
        <dbReference type="EMBL" id="GJT48469.1"/>
    </source>
</evidence>
<protein>
    <submittedName>
        <fullName evidence="2">Retrovirus-related pol polyprotein from transposon TNT 1-94</fullName>
    </submittedName>
</protein>
<accession>A0ABQ5EC31</accession>
<organism evidence="2 3">
    <name type="scientific">Tanacetum coccineum</name>
    <dbReference type="NCBI Taxonomy" id="301880"/>
    <lineage>
        <taxon>Eukaryota</taxon>
        <taxon>Viridiplantae</taxon>
        <taxon>Streptophyta</taxon>
        <taxon>Embryophyta</taxon>
        <taxon>Tracheophyta</taxon>
        <taxon>Spermatophyta</taxon>
        <taxon>Magnoliopsida</taxon>
        <taxon>eudicotyledons</taxon>
        <taxon>Gunneridae</taxon>
        <taxon>Pentapetalae</taxon>
        <taxon>asterids</taxon>
        <taxon>campanulids</taxon>
        <taxon>Asterales</taxon>
        <taxon>Asteraceae</taxon>
        <taxon>Asteroideae</taxon>
        <taxon>Anthemideae</taxon>
        <taxon>Anthemidinae</taxon>
        <taxon>Tanacetum</taxon>
    </lineage>
</organism>
<dbReference type="SUPFAM" id="SSF56672">
    <property type="entry name" value="DNA/RNA polymerases"/>
    <property type="match status" value="1"/>
</dbReference>
<dbReference type="EMBL" id="BQNB010016156">
    <property type="protein sequence ID" value="GJT48469.1"/>
    <property type="molecule type" value="Genomic_DNA"/>
</dbReference>
<name>A0ABQ5EC31_9ASTR</name>
<comment type="caution">
    <text evidence="2">The sequence shown here is derived from an EMBL/GenBank/DDBJ whole genome shotgun (WGS) entry which is preliminary data.</text>
</comment>
<reference evidence="2" key="1">
    <citation type="journal article" date="2022" name="Int. J. Mol. Sci.">
        <title>Draft Genome of Tanacetum Coccineum: Genomic Comparison of Closely Related Tanacetum-Family Plants.</title>
        <authorList>
            <person name="Yamashiro T."/>
            <person name="Shiraishi A."/>
            <person name="Nakayama K."/>
            <person name="Satake H."/>
        </authorList>
    </citation>
    <scope>NUCLEOTIDE SEQUENCE</scope>
</reference>
<dbReference type="PANTHER" id="PTHR11439:SF483">
    <property type="entry name" value="PEPTIDE SYNTHASE GLIP-LIKE, PUTATIVE (AFU_ORTHOLOGUE AFUA_3G12920)-RELATED"/>
    <property type="match status" value="1"/>
</dbReference>
<keyword evidence="3" id="KW-1185">Reference proteome</keyword>
<feature type="domain" description="Reverse transcriptase Ty1/copia-type" evidence="1">
    <location>
        <begin position="145"/>
        <end position="212"/>
    </location>
</feature>
<reference evidence="2" key="2">
    <citation type="submission" date="2022-01" db="EMBL/GenBank/DDBJ databases">
        <authorList>
            <person name="Yamashiro T."/>
            <person name="Shiraishi A."/>
            <person name="Satake H."/>
            <person name="Nakayama K."/>
        </authorList>
    </citation>
    <scope>NUCLEOTIDE SEQUENCE</scope>
</reference>
<sequence length="445" mass="49924">MAPGTISSGFVPNPPTSTPFVPPIKDDRDILFQPMFDEYLILYQVLYPIYVLLPQLRSGNSGWVRVGGFELAVGFRVGSKIATPIAAAPIPLNTTVTPSATTVELDAPVASTASTIQETQSSVISIDVGEELEPAQFDNDPFQGVLKNKAKFIANGYHQEEGIDFKESFAQVARIEAIRIFVANAANKNIKIYQMDVKTTFLNGELHEEVRLHEHDTICCQVFYYPKSSLKVLSTPTLFAREEGKDILMVQIYVDDIIFASTNPSLCDKFVDIMSSKFKMSMIGKMSFFLGLQISQSPRGIFINQTKYANEILKKYGMDTSDPIDTHMVDRTKLDEDIQGKPVDCTHYCSMIGSLMYLTSSLPDLIFAVCMCVWYQEKPTEKHLHAVKWIFRYLRGTTNMGLWSNGGNDTSIPLQHANLEEYYLECLKIEKTQGLPLTLDLKLSR</sequence>
<gene>
    <name evidence="2" type="ORF">Tco_0974626</name>
</gene>
<feature type="domain" description="Reverse transcriptase Ty1/copia-type" evidence="1">
    <location>
        <begin position="237"/>
        <end position="328"/>
    </location>
</feature>
<dbReference type="Proteomes" id="UP001151760">
    <property type="component" value="Unassembled WGS sequence"/>
</dbReference>
<proteinExistence type="predicted"/>
<dbReference type="PANTHER" id="PTHR11439">
    <property type="entry name" value="GAG-POL-RELATED RETROTRANSPOSON"/>
    <property type="match status" value="1"/>
</dbReference>
<dbReference type="Pfam" id="PF07727">
    <property type="entry name" value="RVT_2"/>
    <property type="match status" value="2"/>
</dbReference>
<dbReference type="InterPro" id="IPR043502">
    <property type="entry name" value="DNA/RNA_pol_sf"/>
</dbReference>